<proteinExistence type="inferred from homology"/>
<gene>
    <name evidence="4" type="ORF">FRC0190_01965</name>
</gene>
<sequence length="350" mass="38009">MFAFGDKVGGVRALIINNPNSTTQSVEMFRHVIPTLRAVPGLELRAQMTHYAGHARHMCKNLTVEDYDVVIAVGGDGTVNEVINGLLGDLPTSPPALAVIPTGSANVFARALGFPADPAHAAEVLADALHRGSKRRINLGKWGSQWFAVNAGFGIDADVIAAVERVRRRGFAATPLRYAHAAIRSWLKLHRHTPRMSVRAINRKGEEFVYDDLPIVVASNTNPWTFLGPLPVVTNPRNSFDLGLSLWAITDLRGIGGVASMAHLVGIGHNKVIADVLQRRTLMFDDATEVSIVCHENQRFQADGEYVGQFDGVTLKAVADAIEVYAPTEPVKPTPLSMLKVGLSFFDPRL</sequence>
<feature type="domain" description="DAGKc" evidence="3">
    <location>
        <begin position="8"/>
        <end position="146"/>
    </location>
</feature>
<dbReference type="GO" id="GO:0004143">
    <property type="term" value="F:ATP-dependent diacylglycerol kinase activity"/>
    <property type="evidence" value="ECO:0007669"/>
    <property type="project" value="TreeGrafter"/>
</dbReference>
<dbReference type="PANTHER" id="PTHR12358:SF106">
    <property type="entry name" value="LIPID KINASE YEGS"/>
    <property type="match status" value="1"/>
</dbReference>
<accession>A0A6I8MHH0</accession>
<dbReference type="SUPFAM" id="SSF111331">
    <property type="entry name" value="NAD kinase/diacylglycerol kinase-like"/>
    <property type="match status" value="1"/>
</dbReference>
<dbReference type="KEGG" id="crf:FRC0190_01965"/>
<dbReference type="GO" id="GO:0005886">
    <property type="term" value="C:plasma membrane"/>
    <property type="evidence" value="ECO:0007669"/>
    <property type="project" value="TreeGrafter"/>
</dbReference>
<dbReference type="Proteomes" id="UP000423525">
    <property type="component" value="Chromosome"/>
</dbReference>
<dbReference type="InterPro" id="IPR050187">
    <property type="entry name" value="Lipid_Phosphate_FormReg"/>
</dbReference>
<organism evidence="4 5">
    <name type="scientific">Corynebacterium rouxii</name>
    <dbReference type="NCBI Taxonomy" id="2719119"/>
    <lineage>
        <taxon>Bacteria</taxon>
        <taxon>Bacillati</taxon>
        <taxon>Actinomycetota</taxon>
        <taxon>Actinomycetes</taxon>
        <taxon>Mycobacteriales</taxon>
        <taxon>Corynebacteriaceae</taxon>
        <taxon>Corynebacterium</taxon>
    </lineage>
</organism>
<name>A0A6I8MHH0_9CORY</name>
<evidence type="ECO:0000256" key="1">
    <source>
        <dbReference type="ARBA" id="ARBA00001946"/>
    </source>
</evidence>
<dbReference type="Gene3D" id="2.60.200.40">
    <property type="match status" value="1"/>
</dbReference>
<dbReference type="AlphaFoldDB" id="A0A6I8MHH0"/>
<keyword evidence="4" id="KW-0418">Kinase</keyword>
<comment type="similarity">
    <text evidence="2">Belongs to the diacylglycerol/lipid kinase family.</text>
</comment>
<dbReference type="EMBL" id="LR738855">
    <property type="protein sequence ID" value="VZH86028.1"/>
    <property type="molecule type" value="Genomic_DNA"/>
</dbReference>
<comment type="cofactor">
    <cofactor evidence="1">
        <name>Mg(2+)</name>
        <dbReference type="ChEBI" id="CHEBI:18420"/>
    </cofactor>
</comment>
<evidence type="ECO:0000313" key="5">
    <source>
        <dbReference type="Proteomes" id="UP000423525"/>
    </source>
</evidence>
<protein>
    <submittedName>
        <fullName evidence="4">Diacylglycerol kinase family lipid kinase</fullName>
    </submittedName>
</protein>
<evidence type="ECO:0000256" key="2">
    <source>
        <dbReference type="ARBA" id="ARBA00005983"/>
    </source>
</evidence>
<dbReference type="InterPro" id="IPR001206">
    <property type="entry name" value="Diacylglycerol_kinase_cat_dom"/>
</dbReference>
<dbReference type="InterPro" id="IPR017438">
    <property type="entry name" value="ATP-NAD_kinase_N"/>
</dbReference>
<evidence type="ECO:0000313" key="4">
    <source>
        <dbReference type="EMBL" id="VZH86028.1"/>
    </source>
</evidence>
<reference evidence="4 5" key="1">
    <citation type="submission" date="2019-11" db="EMBL/GenBank/DDBJ databases">
        <authorList>
            <person name="Brisse S."/>
        </authorList>
    </citation>
    <scope>NUCLEOTIDE SEQUENCE [LARGE SCALE GENOMIC DNA]</scope>
    <source>
        <strain evidence="4">FRC0190</strain>
    </source>
</reference>
<dbReference type="Gene3D" id="3.40.50.10330">
    <property type="entry name" value="Probable inorganic polyphosphate/atp-NAD kinase, domain 1"/>
    <property type="match status" value="1"/>
</dbReference>
<dbReference type="SMART" id="SM00046">
    <property type="entry name" value="DAGKc"/>
    <property type="match status" value="1"/>
</dbReference>
<dbReference type="PANTHER" id="PTHR12358">
    <property type="entry name" value="SPHINGOSINE KINASE"/>
    <property type="match status" value="1"/>
</dbReference>
<evidence type="ECO:0000259" key="3">
    <source>
        <dbReference type="PROSITE" id="PS50146"/>
    </source>
</evidence>
<dbReference type="Pfam" id="PF00781">
    <property type="entry name" value="DAGK_cat"/>
    <property type="match status" value="1"/>
</dbReference>
<dbReference type="InterPro" id="IPR016064">
    <property type="entry name" value="NAD/diacylglycerol_kinase_sf"/>
</dbReference>
<dbReference type="PROSITE" id="PS50146">
    <property type="entry name" value="DAGK"/>
    <property type="match status" value="1"/>
</dbReference>
<keyword evidence="4" id="KW-0808">Transferase</keyword>